<evidence type="ECO:0000313" key="1">
    <source>
        <dbReference type="EMBL" id="BFO21763.1"/>
    </source>
</evidence>
<gene>
    <name evidence="1" type="ORF">SHKM778_81510</name>
</gene>
<dbReference type="EMBL" id="AP035768">
    <property type="protein sequence ID" value="BFO21763.1"/>
    <property type="molecule type" value="Genomic_DNA"/>
</dbReference>
<sequence>MLPHIVEDLALGLLERRTALQLGEQPGRGVHLAHHLRHRLQGPVRRADDDVHTLAEHVQFGVGDEGGHFDERVVRQREAGHLAVDPHHAIVHVSNLTGRRAAQDRAVKRGFP</sequence>
<accession>A0AAT9HX11</accession>
<proteinExistence type="predicted"/>
<reference evidence="1" key="1">
    <citation type="submission" date="2024-06" db="EMBL/GenBank/DDBJ databases">
        <authorList>
            <consortium name="consrtm"/>
            <person name="Uemura M."/>
            <person name="Terahara T."/>
        </authorList>
    </citation>
    <scope>NUCLEOTIDE SEQUENCE</scope>
    <source>
        <strain evidence="1">KM77-8</strain>
    </source>
</reference>
<dbReference type="AlphaFoldDB" id="A0AAT9HX11"/>
<protein>
    <submittedName>
        <fullName evidence="1">Uncharacterized protein</fullName>
    </submittedName>
</protein>
<organism evidence="1">
    <name type="scientific">Streptomyces haneummycinicus</name>
    <dbReference type="NCBI Taxonomy" id="3074435"/>
    <lineage>
        <taxon>Bacteria</taxon>
        <taxon>Bacillati</taxon>
        <taxon>Actinomycetota</taxon>
        <taxon>Actinomycetes</taxon>
        <taxon>Kitasatosporales</taxon>
        <taxon>Streptomycetaceae</taxon>
        <taxon>Streptomyces</taxon>
    </lineage>
</organism>
<name>A0AAT9HX11_9ACTN</name>
<reference evidence="1" key="2">
    <citation type="submission" date="2024-07" db="EMBL/GenBank/DDBJ databases">
        <title>Streptomyces haneummycinica sp. nov., a new antibiotic-producing actinobacterium isolated from marine sediment.</title>
        <authorList>
            <person name="Uemura M."/>
            <person name="Hamada M."/>
            <person name="Hirano S."/>
            <person name="Kobayashi K."/>
            <person name="Ohshiro T."/>
            <person name="Kobayashi T."/>
            <person name="Terahara T."/>
        </authorList>
    </citation>
    <scope>NUCLEOTIDE SEQUENCE</scope>
    <source>
        <strain evidence="1">KM77-8</strain>
    </source>
</reference>